<feature type="domain" description="Disease resistance N-terminal" evidence="8">
    <location>
        <begin position="30"/>
        <end position="92"/>
    </location>
</feature>
<evidence type="ECO:0000259" key="9">
    <source>
        <dbReference type="Pfam" id="PF23559"/>
    </source>
</evidence>
<dbReference type="SUPFAM" id="SSF52058">
    <property type="entry name" value="L domain-like"/>
    <property type="match status" value="2"/>
</dbReference>
<dbReference type="InterPro" id="IPR027417">
    <property type="entry name" value="P-loop_NTPase"/>
</dbReference>
<evidence type="ECO:0000259" key="10">
    <source>
        <dbReference type="Pfam" id="PF25019"/>
    </source>
</evidence>
<name>A0A8S1ZXL2_ARAAE</name>
<evidence type="ECO:0000256" key="2">
    <source>
        <dbReference type="ARBA" id="ARBA00022737"/>
    </source>
</evidence>
<keyword evidence="4" id="KW-0611">Plant defense</keyword>
<dbReference type="Gene3D" id="3.40.50.300">
    <property type="entry name" value="P-loop containing nucleotide triphosphate hydrolases"/>
    <property type="match status" value="1"/>
</dbReference>
<evidence type="ECO:0000256" key="4">
    <source>
        <dbReference type="ARBA" id="ARBA00022821"/>
    </source>
</evidence>
<dbReference type="InterPro" id="IPR056789">
    <property type="entry name" value="LRR_R13L1-DRL21"/>
</dbReference>
<feature type="domain" description="NB-ARC" evidence="7">
    <location>
        <begin position="187"/>
        <end position="344"/>
    </location>
</feature>
<evidence type="ECO:0000256" key="5">
    <source>
        <dbReference type="ARBA" id="ARBA00022840"/>
    </source>
</evidence>
<dbReference type="InterPro" id="IPR032675">
    <property type="entry name" value="LRR_dom_sf"/>
</dbReference>
<dbReference type="Gene3D" id="1.10.8.430">
    <property type="entry name" value="Helical domain of apoptotic protease-activating factors"/>
    <property type="match status" value="1"/>
</dbReference>
<accession>A0A8S1ZXL2</accession>
<dbReference type="FunFam" id="3.40.50.300:FF:004468">
    <property type="entry name" value="Putative disease resistance protein At3g14460"/>
    <property type="match status" value="1"/>
</dbReference>
<dbReference type="Gene3D" id="1.20.5.4130">
    <property type="match status" value="1"/>
</dbReference>
<evidence type="ECO:0000313" key="12">
    <source>
        <dbReference type="Proteomes" id="UP000682877"/>
    </source>
</evidence>
<dbReference type="SUPFAM" id="SSF52540">
    <property type="entry name" value="P-loop containing nucleoside triphosphate hydrolases"/>
    <property type="match status" value="1"/>
</dbReference>
<feature type="compositionally biased region" description="Polar residues" evidence="6">
    <location>
        <begin position="913"/>
        <end position="927"/>
    </location>
</feature>
<evidence type="ECO:0000256" key="6">
    <source>
        <dbReference type="SAM" id="MobiDB-lite"/>
    </source>
</evidence>
<dbReference type="PANTHER" id="PTHR36766">
    <property type="entry name" value="PLANT BROAD-SPECTRUM MILDEW RESISTANCE PROTEIN RPW8"/>
    <property type="match status" value="1"/>
</dbReference>
<dbReference type="InterPro" id="IPR002182">
    <property type="entry name" value="NB-ARC"/>
</dbReference>
<protein>
    <submittedName>
        <fullName evidence="11">Uncharacterized protein</fullName>
    </submittedName>
</protein>
<dbReference type="Pfam" id="PF23559">
    <property type="entry name" value="WHD_DRP"/>
    <property type="match status" value="1"/>
</dbReference>
<dbReference type="InterPro" id="IPR058922">
    <property type="entry name" value="WHD_DRP"/>
</dbReference>
<dbReference type="PANTHER" id="PTHR36766:SF51">
    <property type="entry name" value="DISEASE RESISTANCE RPP13-LIKE PROTEIN 1"/>
    <property type="match status" value="1"/>
</dbReference>
<dbReference type="Pfam" id="PF00931">
    <property type="entry name" value="NB-ARC"/>
    <property type="match status" value="1"/>
</dbReference>
<feature type="domain" description="Disease resistance protein winged helix" evidence="9">
    <location>
        <begin position="427"/>
        <end position="495"/>
    </location>
</feature>
<dbReference type="InterPro" id="IPR041118">
    <property type="entry name" value="Rx_N"/>
</dbReference>
<evidence type="ECO:0000259" key="8">
    <source>
        <dbReference type="Pfam" id="PF18052"/>
    </source>
</evidence>
<keyword evidence="5" id="KW-0067">ATP-binding</keyword>
<keyword evidence="1" id="KW-0433">Leucine-rich repeat</keyword>
<keyword evidence="2" id="KW-0677">Repeat</keyword>
<dbReference type="GO" id="GO:0051707">
    <property type="term" value="P:response to other organism"/>
    <property type="evidence" value="ECO:0007669"/>
    <property type="project" value="UniProtKB-ARBA"/>
</dbReference>
<evidence type="ECO:0000256" key="1">
    <source>
        <dbReference type="ARBA" id="ARBA00022614"/>
    </source>
</evidence>
<evidence type="ECO:0000259" key="7">
    <source>
        <dbReference type="Pfam" id="PF00931"/>
    </source>
</evidence>
<reference evidence="11" key="1">
    <citation type="submission" date="2021-01" db="EMBL/GenBank/DDBJ databases">
        <authorList>
            <person name="Bezrukov I."/>
        </authorList>
    </citation>
    <scope>NUCLEOTIDE SEQUENCE</scope>
</reference>
<dbReference type="GO" id="GO:0006952">
    <property type="term" value="P:defense response"/>
    <property type="evidence" value="ECO:0007669"/>
    <property type="project" value="UniProtKB-KW"/>
</dbReference>
<organism evidence="11 12">
    <name type="scientific">Arabidopsis arenosa</name>
    <name type="common">Sand rock-cress</name>
    <name type="synonym">Cardaminopsis arenosa</name>
    <dbReference type="NCBI Taxonomy" id="38785"/>
    <lineage>
        <taxon>Eukaryota</taxon>
        <taxon>Viridiplantae</taxon>
        <taxon>Streptophyta</taxon>
        <taxon>Embryophyta</taxon>
        <taxon>Tracheophyta</taxon>
        <taxon>Spermatophyta</taxon>
        <taxon>Magnoliopsida</taxon>
        <taxon>eudicotyledons</taxon>
        <taxon>Gunneridae</taxon>
        <taxon>Pentapetalae</taxon>
        <taxon>rosids</taxon>
        <taxon>malvids</taxon>
        <taxon>Brassicales</taxon>
        <taxon>Brassicaceae</taxon>
        <taxon>Camelineae</taxon>
        <taxon>Arabidopsis</taxon>
    </lineage>
</organism>
<dbReference type="InterPro" id="IPR042197">
    <property type="entry name" value="Apaf_helical"/>
</dbReference>
<dbReference type="GO" id="GO:0005524">
    <property type="term" value="F:ATP binding"/>
    <property type="evidence" value="ECO:0007669"/>
    <property type="project" value="UniProtKB-KW"/>
</dbReference>
<feature type="region of interest" description="Disordered" evidence="6">
    <location>
        <begin position="907"/>
        <end position="980"/>
    </location>
</feature>
<evidence type="ECO:0000313" key="11">
    <source>
        <dbReference type="EMBL" id="CAE5967271.1"/>
    </source>
</evidence>
<feature type="compositionally biased region" description="Polar residues" evidence="6">
    <location>
        <begin position="934"/>
        <end position="972"/>
    </location>
</feature>
<evidence type="ECO:0000256" key="3">
    <source>
        <dbReference type="ARBA" id="ARBA00022741"/>
    </source>
</evidence>
<dbReference type="Proteomes" id="UP000682877">
    <property type="component" value="Chromosome 3"/>
</dbReference>
<dbReference type="InterPro" id="IPR036388">
    <property type="entry name" value="WH-like_DNA-bd_sf"/>
</dbReference>
<keyword evidence="3" id="KW-0547">Nucleotide-binding</keyword>
<dbReference type="EMBL" id="LR999453">
    <property type="protein sequence ID" value="CAE5967271.1"/>
    <property type="molecule type" value="Genomic_DNA"/>
</dbReference>
<dbReference type="PRINTS" id="PR00364">
    <property type="entry name" value="DISEASERSIST"/>
</dbReference>
<dbReference type="GO" id="GO:0043531">
    <property type="term" value="F:ADP binding"/>
    <property type="evidence" value="ECO:0007669"/>
    <property type="project" value="InterPro"/>
</dbReference>
<dbReference type="Gene3D" id="1.10.10.10">
    <property type="entry name" value="Winged helix-like DNA-binding domain superfamily/Winged helix DNA-binding domain"/>
    <property type="match status" value="1"/>
</dbReference>
<keyword evidence="12" id="KW-1185">Reference proteome</keyword>
<feature type="region of interest" description="Disordered" evidence="6">
    <location>
        <begin position="1024"/>
        <end position="1045"/>
    </location>
</feature>
<dbReference type="Pfam" id="PF18052">
    <property type="entry name" value="Rx_N"/>
    <property type="match status" value="1"/>
</dbReference>
<proteinExistence type="predicted"/>
<sequence>MANSYLSNCANVMVERINTSQELVELCKGKSSSALLKRLKVALVTANPVLADAEQRAEHVREVKHWLTGIKDAFFQAEDVLDELLTEALRRRVVAEAGGFGGLFQNLRAGREAIQKKIEPKMEKVVRLLEHHVKHIEVIGLKEYSETREPQWRQASRSRPDDLPQGRVVGRVEDKLALVNLLLSDDEISTGKPAVISVVGMPGVGKTTLTEIVFNDNRVTEHFDVKMWISAGINFNVFTVTKAVLQDITSSAVNTEDLPSLQIQLKKTLSGKRFLLVLDDFWSESDSEWESFQVAFTDAEEGSKIVLTTRSEIVSTVAKAEKIYQMKLMTNEECWELISRFAFGNISVGSINQELEGIGKRIAEQCKGLPLAARAIASHLRSKPNPDDWYAVSKNFSSYTNGILPVLKLSYDSLPPQLKRCFALCSIFPKGHVFDREELVLLWMAIDLLYQPRSSRRLEDIGNDYLGDLVAQSFFQRLDITMTSFVMHDLMNDLAKAVSGDFCFRLEDDNIPEIPSTTRHFSFSRSQCDASVAFRSISGAEFLRTILPFNSPTSLESLQLTEKNLNPLLHALSGLRILSLSHYQITNLPKSLKGLKLLRYLDLSSTKIKDLPEFVCTLCNLQTLLLSNCRDLTSLPKSIAELIHLRFLDLVGTPLVEMPPGIKKLRSLQKLSNFVIGRLSGAGLHELKELFHLRGTLRISELQNVAFASEAKDAGLKRKPFLDELILKWTVKGSGFVPGSFNALACDQKEVLRMLEPHPHLKTFCIESYQGGAFPKWLGDSSFFGIASVTLSSCNLCISLPPVGQLPSLKYLSIEKFNILQKVGIDFFFGENNSSCVPFQSLQTLKFYGMPRWEEWICPELEGGIFPCLQKLIIQRCPSLTKKFPEGLPSSTEVTISDCPLRAVAGGEHSSRRSLTNIPESPTSIPSMSRRELSSPTGNPKSDASTSAQPGFASSSQSNDDNEVTSTSSLSSLPKDRPLSQTEDFDQYETQLGSLPQHFEEPAVISARYSGYISDIPSSLSPYTSRTSLLPDPKNEGFGLPGSSRLSYQYQPYGKLSVRSPPSSDTDNKKLSQYDDETEMDYLKVTEISHLMELPQNLQSLHIDSCDGLTSLPENLTESYPNLHELIIIACHSLESFPGNHPPTTLKTLYIRDCKKLDFAESLQPTRSYSQLEYLFIGSSCSNLVNFPLSLFPKLKSLSIRDCESFKTFSIHAGLGDDRIALESLEIRDCPNLVTFPQGGLPTPKLSSMLLSNCKKLRALPEKLFGLTSLLSLFIIKCPEIETIPGGGFPSNLRTLCINFCDKLTPRIEWGLRDLENLRNLEIEGGNEDIESFPDEGLLPKGVFSLRISRFENLKTLNRKGFQDTKAIETMEINGCDKLQISIDEDLPPLSCLRISSCSLLTENFAEAETEFFTVLNIPHVEIDGKIFS</sequence>
<dbReference type="Gene3D" id="3.80.10.10">
    <property type="entry name" value="Ribonuclease Inhibitor"/>
    <property type="match status" value="3"/>
</dbReference>
<gene>
    <name evidence="11" type="ORF">AARE701A_LOCUS7178</name>
</gene>
<dbReference type="Pfam" id="PF25019">
    <property type="entry name" value="LRR_R13L1-DRL21"/>
    <property type="match status" value="1"/>
</dbReference>
<feature type="domain" description="R13L1/DRL21-like LRR repeat region" evidence="10">
    <location>
        <begin position="684"/>
        <end position="816"/>
    </location>
</feature>
<dbReference type="FunFam" id="3.80.10.10:FF:001753">
    <property type="entry name" value="Putative disease resistance protein At3g14460"/>
    <property type="match status" value="1"/>
</dbReference>